<keyword evidence="6 9" id="KW-1133">Transmembrane helix</keyword>
<keyword evidence="8 9" id="KW-0472">Membrane</keyword>
<evidence type="ECO:0000256" key="6">
    <source>
        <dbReference type="ARBA" id="ARBA00022989"/>
    </source>
</evidence>
<evidence type="ECO:0008006" key="12">
    <source>
        <dbReference type="Google" id="ProtNLM"/>
    </source>
</evidence>
<evidence type="ECO:0000256" key="9">
    <source>
        <dbReference type="SAM" id="Phobius"/>
    </source>
</evidence>
<evidence type="ECO:0000256" key="8">
    <source>
        <dbReference type="ARBA" id="ARBA00023136"/>
    </source>
</evidence>
<dbReference type="Pfam" id="PF04418">
    <property type="entry name" value="DUF543"/>
    <property type="match status" value="1"/>
</dbReference>
<comment type="subcellular location">
    <subcellularLocation>
        <location evidence="2">Mitochondrion inner membrane</location>
    </subcellularLocation>
</comment>
<organism evidence="10 11">
    <name type="scientific">Discostella pseudostelligera</name>
    <dbReference type="NCBI Taxonomy" id="259834"/>
    <lineage>
        <taxon>Eukaryota</taxon>
        <taxon>Sar</taxon>
        <taxon>Stramenopiles</taxon>
        <taxon>Ochrophyta</taxon>
        <taxon>Bacillariophyta</taxon>
        <taxon>Coscinodiscophyceae</taxon>
        <taxon>Thalassiosirophycidae</taxon>
        <taxon>Stephanodiscales</taxon>
        <taxon>Stephanodiscaceae</taxon>
        <taxon>Discostella</taxon>
    </lineage>
</organism>
<evidence type="ECO:0000256" key="1">
    <source>
        <dbReference type="ARBA" id="ARBA00002689"/>
    </source>
</evidence>
<evidence type="ECO:0000256" key="2">
    <source>
        <dbReference type="ARBA" id="ARBA00004273"/>
    </source>
</evidence>
<comment type="caution">
    <text evidence="10">The sequence shown here is derived from an EMBL/GenBank/DDBJ whole genome shotgun (WGS) entry which is preliminary data.</text>
</comment>
<dbReference type="EMBL" id="JALLBG020000305">
    <property type="protein sequence ID" value="KAL3756439.1"/>
    <property type="molecule type" value="Genomic_DNA"/>
</dbReference>
<keyword evidence="4 9" id="KW-0812">Transmembrane</keyword>
<protein>
    <recommendedName>
        <fullName evidence="12">MICOS complex subunit MIC10</fullName>
    </recommendedName>
</protein>
<dbReference type="InterPro" id="IPR007512">
    <property type="entry name" value="Mic10"/>
</dbReference>
<keyword evidence="5" id="KW-0999">Mitochondrion inner membrane</keyword>
<dbReference type="Proteomes" id="UP001530293">
    <property type="component" value="Unassembled WGS sequence"/>
</dbReference>
<reference evidence="10 11" key="1">
    <citation type="submission" date="2024-10" db="EMBL/GenBank/DDBJ databases">
        <title>Updated reference genomes for cyclostephanoid diatoms.</title>
        <authorList>
            <person name="Roberts W.R."/>
            <person name="Alverson A.J."/>
        </authorList>
    </citation>
    <scope>NUCLEOTIDE SEQUENCE [LARGE SCALE GENOMIC DNA]</scope>
    <source>
        <strain evidence="10 11">AJA232-27</strain>
    </source>
</reference>
<comment type="function">
    <text evidence="1">Component of the MICOS complex, a large protein complex of the mitochondrial inner membrane that plays crucial roles in the maintenance of crista junctions, inner membrane architecture, and formation of contact sites to the outer membrane.</text>
</comment>
<evidence type="ECO:0000256" key="7">
    <source>
        <dbReference type="ARBA" id="ARBA00023128"/>
    </source>
</evidence>
<name>A0ABD3LXG1_9STRA</name>
<evidence type="ECO:0000313" key="11">
    <source>
        <dbReference type="Proteomes" id="UP001530293"/>
    </source>
</evidence>
<evidence type="ECO:0000313" key="10">
    <source>
        <dbReference type="EMBL" id="KAL3756439.1"/>
    </source>
</evidence>
<evidence type="ECO:0000256" key="4">
    <source>
        <dbReference type="ARBA" id="ARBA00022692"/>
    </source>
</evidence>
<comment type="similarity">
    <text evidence="3">Belongs to the MICOS complex subunit Mic10 family.</text>
</comment>
<evidence type="ECO:0000256" key="3">
    <source>
        <dbReference type="ARBA" id="ARBA00006792"/>
    </source>
</evidence>
<dbReference type="GO" id="GO:0005743">
    <property type="term" value="C:mitochondrial inner membrane"/>
    <property type="evidence" value="ECO:0007669"/>
    <property type="project" value="UniProtKB-SubCell"/>
</dbReference>
<keyword evidence="7" id="KW-0496">Mitochondrion</keyword>
<proteinExistence type="inferred from homology"/>
<keyword evidence="11" id="KW-1185">Reference proteome</keyword>
<accession>A0ABD3LXG1</accession>
<evidence type="ECO:0000256" key="5">
    <source>
        <dbReference type="ARBA" id="ARBA00022792"/>
    </source>
</evidence>
<gene>
    <name evidence="10" type="ORF">ACHAWU_007710</name>
</gene>
<dbReference type="AlphaFoldDB" id="A0ABD3LXG1"/>
<sequence length="87" mass="8892">MSTSQQSQSSQSSSSEHVISNILKQGSERGVMYVSAGLVIGGLASIVLARGGGGTRKAITAFGTGVGMGAAWTRCSIDIEEAVKDMQ</sequence>
<feature type="transmembrane region" description="Helical" evidence="9">
    <location>
        <begin position="30"/>
        <end position="49"/>
    </location>
</feature>